<evidence type="ECO:0000313" key="18">
    <source>
        <dbReference type="EMBL" id="KAJ5167625.1"/>
    </source>
</evidence>
<dbReference type="SUPFAM" id="SSF51126">
    <property type="entry name" value="Pectin lyase-like"/>
    <property type="match status" value="1"/>
</dbReference>
<evidence type="ECO:0000256" key="5">
    <source>
        <dbReference type="ARBA" id="ARBA00023157"/>
    </source>
</evidence>
<dbReference type="AlphaFoldDB" id="A0A9W9I447"/>
<feature type="signal peptide" evidence="16">
    <location>
        <begin position="1"/>
        <end position="20"/>
    </location>
</feature>
<organism evidence="18 19">
    <name type="scientific">Penicillium canariense</name>
    <dbReference type="NCBI Taxonomy" id="189055"/>
    <lineage>
        <taxon>Eukaryota</taxon>
        <taxon>Fungi</taxon>
        <taxon>Dikarya</taxon>
        <taxon>Ascomycota</taxon>
        <taxon>Pezizomycotina</taxon>
        <taxon>Eurotiomycetes</taxon>
        <taxon>Eurotiomycetidae</taxon>
        <taxon>Eurotiales</taxon>
        <taxon>Aspergillaceae</taxon>
        <taxon>Penicillium</taxon>
    </lineage>
</organism>
<dbReference type="EC" id="4.2.2.10" evidence="13"/>
<proteinExistence type="inferred from homology"/>
<feature type="compositionally biased region" description="Pro residues" evidence="15">
    <location>
        <begin position="428"/>
        <end position="441"/>
    </location>
</feature>
<dbReference type="Pfam" id="PF00544">
    <property type="entry name" value="Pectate_lyase_4"/>
    <property type="match status" value="1"/>
</dbReference>
<feature type="compositionally biased region" description="Low complexity" evidence="15">
    <location>
        <begin position="397"/>
        <end position="411"/>
    </location>
</feature>
<dbReference type="GO" id="GO:0030570">
    <property type="term" value="F:pectate lyase activity"/>
    <property type="evidence" value="ECO:0007669"/>
    <property type="project" value="InterPro"/>
</dbReference>
<comment type="similarity">
    <text evidence="2 14">Belongs to the polysaccharide lyase 1 family.</text>
</comment>
<evidence type="ECO:0000256" key="2">
    <source>
        <dbReference type="ARBA" id="ARBA00010980"/>
    </source>
</evidence>
<dbReference type="InterPro" id="IPR002022">
    <property type="entry name" value="Pec_lyase"/>
</dbReference>
<dbReference type="PANTHER" id="PTHR31683:SF67">
    <property type="entry name" value="PECTIN LYASE F-RELATED"/>
    <property type="match status" value="1"/>
</dbReference>
<keyword evidence="5" id="KW-1015">Disulfide bond</keyword>
<keyword evidence="9" id="KW-0961">Cell wall biogenesis/degradation</keyword>
<evidence type="ECO:0000256" key="16">
    <source>
        <dbReference type="SAM" id="SignalP"/>
    </source>
</evidence>
<dbReference type="Gene3D" id="2.160.20.10">
    <property type="entry name" value="Single-stranded right-handed beta-helix, Pectin lyase-like"/>
    <property type="match status" value="1"/>
</dbReference>
<dbReference type="SMART" id="SM00656">
    <property type="entry name" value="Amb_all"/>
    <property type="match status" value="1"/>
</dbReference>
<sequence length="441" mass="46317">MSVQRALLAAVALLRVTAQAAGVSGTAFGFATGTTGGGNAAAAAPSDIAQLTEWLTDSIPRVILIDKEFNYLGSEGKCFNCKCCVPDSNTCGSSGQNAIALASSSWCGTYPTTTCTYDKAALEGINVSSHKSIVGVGSAGVIRGRGLRLANGVSNVIIQNIHITDLNPQYIWGGDAITLDGTDQIWIDHVKISLIGRQMFVAGFDSSGRVTISNSEFDGRTSWSASCDGHHYWTILGYGKNDKVTFTGNYIHHTSGRSPRLEFDNYWHVYNNYWFSNTGHAFDVGEGTNALIEGNVFDQVKTPLLTPGKTFAVSSSDMSTCNSMLGRSCSANTLTTSGTLSASDQSVLSSFPSGGSRFNLLDAGRVKSSVLSNAGIGKLRRSRASKKKDRQYAGITPSVPASSAAGSGASPTGPPPQFSWTTIVVKPTPLPSGPPARPQGS</sequence>
<evidence type="ECO:0000256" key="4">
    <source>
        <dbReference type="ARBA" id="ARBA00022729"/>
    </source>
</evidence>
<comment type="catalytic activity">
    <reaction evidence="11">
        <text>Eliminative cleavage of (1-&gt;4)-alpha-D-galacturonan methyl ester to give oligosaccharides with 4-deoxy-6-O-methyl-alpha-D-galact-4-enuronosyl groups at their non-reducing ends.</text>
        <dbReference type="EC" id="4.2.2.10"/>
    </reaction>
</comment>
<keyword evidence="3 14" id="KW-0964">Secreted</keyword>
<comment type="function">
    <text evidence="12">Pectinolytic enzymes consist of four classes of enzymes: pectin lyase, polygalacturonase, pectin methylesterase and rhamnogalacturonase. Among pectinolytic enzymes, pectin lyase is the most important in depolymerization of pectin, since it cleaves internal glycosidic bonds of highly methylated pectins.</text>
</comment>
<evidence type="ECO:0000256" key="15">
    <source>
        <dbReference type="SAM" id="MobiDB-lite"/>
    </source>
</evidence>
<evidence type="ECO:0000256" key="7">
    <source>
        <dbReference type="ARBA" id="ARBA00023239"/>
    </source>
</evidence>
<keyword evidence="7 14" id="KW-0456">Lyase</keyword>
<dbReference type="InterPro" id="IPR045032">
    <property type="entry name" value="PEL"/>
</dbReference>
<dbReference type="InterPro" id="IPR011050">
    <property type="entry name" value="Pectin_lyase_fold/virulence"/>
</dbReference>
<keyword evidence="6" id="KW-0325">Glycoprotein</keyword>
<feature type="region of interest" description="Disordered" evidence="15">
    <location>
        <begin position="381"/>
        <end position="441"/>
    </location>
</feature>
<dbReference type="GO" id="GO:0047490">
    <property type="term" value="F:pectin lyase activity"/>
    <property type="evidence" value="ECO:0007669"/>
    <property type="project" value="UniProtKB-EC"/>
</dbReference>
<evidence type="ECO:0000256" key="10">
    <source>
        <dbReference type="ARBA" id="ARBA00023326"/>
    </source>
</evidence>
<dbReference type="PANTHER" id="PTHR31683">
    <property type="entry name" value="PECTATE LYASE 18-RELATED"/>
    <property type="match status" value="1"/>
</dbReference>
<evidence type="ECO:0000256" key="11">
    <source>
        <dbReference type="ARBA" id="ARBA00036818"/>
    </source>
</evidence>
<keyword evidence="8 14" id="KW-0119">Carbohydrate metabolism</keyword>
<dbReference type="FunFam" id="2.160.20.10:FF:000003">
    <property type="entry name" value="Pectin lyase F"/>
    <property type="match status" value="1"/>
</dbReference>
<keyword evidence="4 16" id="KW-0732">Signal</keyword>
<evidence type="ECO:0000256" key="1">
    <source>
        <dbReference type="ARBA" id="ARBA00004613"/>
    </source>
</evidence>
<gene>
    <name evidence="18" type="ORF">N7482_003219</name>
</gene>
<evidence type="ECO:0000256" key="6">
    <source>
        <dbReference type="ARBA" id="ARBA00023180"/>
    </source>
</evidence>
<evidence type="ECO:0000313" key="19">
    <source>
        <dbReference type="Proteomes" id="UP001149163"/>
    </source>
</evidence>
<dbReference type="RefSeq" id="XP_056544086.1">
    <property type="nucleotide sequence ID" value="XM_056685344.1"/>
</dbReference>
<dbReference type="OrthoDB" id="1637350at2759"/>
<feature type="domain" description="Pectate lyase" evidence="17">
    <location>
        <begin position="74"/>
        <end position="303"/>
    </location>
</feature>
<keyword evidence="10 14" id="KW-0624">Polysaccharide degradation</keyword>
<evidence type="ECO:0000256" key="3">
    <source>
        <dbReference type="ARBA" id="ARBA00022525"/>
    </source>
</evidence>
<dbReference type="Proteomes" id="UP001149163">
    <property type="component" value="Unassembled WGS sequence"/>
</dbReference>
<dbReference type="EMBL" id="JAPQKN010000002">
    <property type="protein sequence ID" value="KAJ5167625.1"/>
    <property type="molecule type" value="Genomic_DNA"/>
</dbReference>
<dbReference type="GO" id="GO:0000272">
    <property type="term" value="P:polysaccharide catabolic process"/>
    <property type="evidence" value="ECO:0007669"/>
    <property type="project" value="UniProtKB-KW"/>
</dbReference>
<accession>A0A9W9I447</accession>
<dbReference type="GO" id="GO:0071555">
    <property type="term" value="P:cell wall organization"/>
    <property type="evidence" value="ECO:0007669"/>
    <property type="project" value="UniProtKB-KW"/>
</dbReference>
<dbReference type="InterPro" id="IPR012334">
    <property type="entry name" value="Pectin_lyas_fold"/>
</dbReference>
<comment type="caution">
    <text evidence="18">The sequence shown here is derived from an EMBL/GenBank/DDBJ whole genome shotgun (WGS) entry which is preliminary data.</text>
</comment>
<protein>
    <recommendedName>
        <fullName evidence="13">pectin lyase</fullName>
        <ecNumber evidence="13">4.2.2.10</ecNumber>
    </recommendedName>
</protein>
<evidence type="ECO:0000256" key="12">
    <source>
        <dbReference type="ARBA" id="ARBA00037631"/>
    </source>
</evidence>
<evidence type="ECO:0000256" key="9">
    <source>
        <dbReference type="ARBA" id="ARBA00023316"/>
    </source>
</evidence>
<keyword evidence="19" id="KW-1185">Reference proteome</keyword>
<evidence type="ECO:0000256" key="14">
    <source>
        <dbReference type="RuleBase" id="RU361173"/>
    </source>
</evidence>
<name>A0A9W9I447_9EURO</name>
<evidence type="ECO:0000256" key="8">
    <source>
        <dbReference type="ARBA" id="ARBA00023277"/>
    </source>
</evidence>
<dbReference type="GO" id="GO:0005576">
    <property type="term" value="C:extracellular region"/>
    <property type="evidence" value="ECO:0007669"/>
    <property type="project" value="UniProtKB-SubCell"/>
</dbReference>
<feature type="chain" id="PRO_5040919837" description="pectin lyase" evidence="16">
    <location>
        <begin position="21"/>
        <end position="441"/>
    </location>
</feature>
<evidence type="ECO:0000259" key="17">
    <source>
        <dbReference type="SMART" id="SM00656"/>
    </source>
</evidence>
<reference evidence="18" key="2">
    <citation type="journal article" date="2023" name="IMA Fungus">
        <title>Comparative genomic study of the Penicillium genus elucidates a diverse pangenome and 15 lateral gene transfer events.</title>
        <authorList>
            <person name="Petersen C."/>
            <person name="Sorensen T."/>
            <person name="Nielsen M.R."/>
            <person name="Sondergaard T.E."/>
            <person name="Sorensen J.L."/>
            <person name="Fitzpatrick D.A."/>
            <person name="Frisvad J.C."/>
            <person name="Nielsen K.L."/>
        </authorList>
    </citation>
    <scope>NUCLEOTIDE SEQUENCE</scope>
    <source>
        <strain evidence="18">IBT 26290</strain>
    </source>
</reference>
<comment type="subcellular location">
    <subcellularLocation>
        <location evidence="1 14">Secreted</location>
    </subcellularLocation>
</comment>
<dbReference type="GeneID" id="81424520"/>
<reference evidence="18" key="1">
    <citation type="submission" date="2022-11" db="EMBL/GenBank/DDBJ databases">
        <authorList>
            <person name="Petersen C."/>
        </authorList>
    </citation>
    <scope>NUCLEOTIDE SEQUENCE</scope>
    <source>
        <strain evidence="18">IBT 26290</strain>
    </source>
</reference>
<evidence type="ECO:0000256" key="13">
    <source>
        <dbReference type="ARBA" id="ARBA00039082"/>
    </source>
</evidence>